<dbReference type="PANTHER" id="PTHR43854">
    <property type="entry name" value="INDOLEPYRUVATE OXIDOREDUCTASE SUBUNIT IORB"/>
    <property type="match status" value="1"/>
</dbReference>
<evidence type="ECO:0000256" key="1">
    <source>
        <dbReference type="ARBA" id="ARBA00023002"/>
    </source>
</evidence>
<feature type="domain" description="Pyruvate/ketoisovalerate oxidoreductase catalytic" evidence="2">
    <location>
        <begin position="19"/>
        <end position="200"/>
    </location>
</feature>
<reference evidence="3 4" key="1">
    <citation type="submission" date="2019-11" db="EMBL/GenBank/DDBJ databases">
        <title>Comparative genomics of hydrocarbon-degrading Desulfosarcina strains.</title>
        <authorList>
            <person name="Watanabe M."/>
            <person name="Kojima H."/>
            <person name="Fukui M."/>
        </authorList>
    </citation>
    <scope>NUCLEOTIDE SEQUENCE [LARGE SCALE GENOMIC DNA]</scope>
    <source>
        <strain evidence="3 4">28bB2T</strain>
    </source>
</reference>
<dbReference type="PANTHER" id="PTHR43854:SF1">
    <property type="entry name" value="INDOLEPYRUVATE OXIDOREDUCTASE SUBUNIT IORB"/>
    <property type="match status" value="1"/>
</dbReference>
<dbReference type="GO" id="GO:0016903">
    <property type="term" value="F:oxidoreductase activity, acting on the aldehyde or oxo group of donors"/>
    <property type="evidence" value="ECO:0007669"/>
    <property type="project" value="InterPro"/>
</dbReference>
<dbReference type="SUPFAM" id="SSF53323">
    <property type="entry name" value="Pyruvate-ferredoxin oxidoreductase, PFOR, domain III"/>
    <property type="match status" value="1"/>
</dbReference>
<keyword evidence="1" id="KW-0560">Oxidoreductase</keyword>
<protein>
    <submittedName>
        <fullName evidence="3">Indolepyruvate oxidoreductase</fullName>
    </submittedName>
</protein>
<accession>A0A5K7ZVH4</accession>
<evidence type="ECO:0000259" key="2">
    <source>
        <dbReference type="Pfam" id="PF01558"/>
    </source>
</evidence>
<organism evidence="3 4">
    <name type="scientific">Desulfosarcina ovata subsp. sediminis</name>
    <dbReference type="NCBI Taxonomy" id="885957"/>
    <lineage>
        <taxon>Bacteria</taxon>
        <taxon>Pseudomonadati</taxon>
        <taxon>Thermodesulfobacteriota</taxon>
        <taxon>Desulfobacteria</taxon>
        <taxon>Desulfobacterales</taxon>
        <taxon>Desulfosarcinaceae</taxon>
        <taxon>Desulfosarcina</taxon>
    </lineage>
</organism>
<evidence type="ECO:0000313" key="3">
    <source>
        <dbReference type="EMBL" id="BBO84198.1"/>
    </source>
</evidence>
<dbReference type="Proteomes" id="UP000425960">
    <property type="component" value="Chromosome"/>
</dbReference>
<dbReference type="Pfam" id="PF01558">
    <property type="entry name" value="POR"/>
    <property type="match status" value="1"/>
</dbReference>
<name>A0A5K7ZVH4_9BACT</name>
<evidence type="ECO:0000313" key="4">
    <source>
        <dbReference type="Proteomes" id="UP000425960"/>
    </source>
</evidence>
<dbReference type="EMBL" id="AP021876">
    <property type="protein sequence ID" value="BBO84198.1"/>
    <property type="molecule type" value="Genomic_DNA"/>
</dbReference>
<dbReference type="InterPro" id="IPR019752">
    <property type="entry name" value="Pyrv/ketoisovalerate_OxRed_cat"/>
</dbReference>
<sequence length="227" mass="24821">MNQANLKHDPYNLIITGVGGQGNVLASRMVGDMLSRLGFDITIGETFGASQRGGSVMSHLRISQKGSYSPQIPMGRAHMIVSLEPAETLRVLRAYGNRQVKVITNMRPVRSISVISGEQTYPAPETIMGWIRDFSESAWFLDTTETAVRLGNPIFGNVMLVGALARTGELPLDRDTFEAVVRSRMPDSKVPVNMEAFDAGGAMIEDGRARITNPFYRDLMQACGQIG</sequence>
<dbReference type="InterPro" id="IPR052198">
    <property type="entry name" value="IorB_Oxidoreductase"/>
</dbReference>
<gene>
    <name evidence="3" type="ORF">DSCO28_47640</name>
</gene>
<keyword evidence="3" id="KW-0670">Pyruvate</keyword>
<dbReference type="AlphaFoldDB" id="A0A5K7ZVH4"/>
<proteinExistence type="predicted"/>
<dbReference type="RefSeq" id="WP_155324198.1">
    <property type="nucleotide sequence ID" value="NZ_AP021876.1"/>
</dbReference>
<dbReference type="Gene3D" id="3.40.920.10">
    <property type="entry name" value="Pyruvate-ferredoxin oxidoreductase, PFOR, domain III"/>
    <property type="match status" value="1"/>
</dbReference>
<dbReference type="InterPro" id="IPR002869">
    <property type="entry name" value="Pyrv_flavodox_OxRed_cen"/>
</dbReference>
<dbReference type="KEGG" id="dov:DSCO28_47640"/>